<accession>A0A8H6E5X7</accession>
<sequence>MWEQKERKSDDTRVEAMQDLRRLWLESGPQQIEIPLKPSKAKHYVFYKVEATRGDRYWGGADDHIRDPFHGIPHKFRNLRSAEMLFRVLMGWYAKHAAEFGPLLTKSLRELVLRVNMSLYDFSWEENREIGLLYRFLTDVGTYTPVLGRDRHAAMDPEPHRAFLALRTMGGGIASCMSGGGPDIEPGCG</sequence>
<proteinExistence type="predicted"/>
<evidence type="ECO:0000313" key="2">
    <source>
        <dbReference type="Proteomes" id="UP000541154"/>
    </source>
</evidence>
<reference evidence="1 2" key="1">
    <citation type="submission" date="2019-04" db="EMBL/GenBank/DDBJ databases">
        <title>Aspergillus burnettii sp. nov., novel species from soil in southeast Queensland.</title>
        <authorList>
            <person name="Gilchrist C.L.M."/>
            <person name="Pitt J.I."/>
            <person name="Lange L."/>
            <person name="Lacey H.J."/>
            <person name="Vuong D."/>
            <person name="Midgley D.J."/>
            <person name="Greenfield P."/>
            <person name="Bradbury M."/>
            <person name="Lacey E."/>
            <person name="Busk P.K."/>
            <person name="Pilgaard B."/>
            <person name="Chooi Y.H."/>
            <person name="Piggott A.M."/>
        </authorList>
    </citation>
    <scope>NUCLEOTIDE SEQUENCE [LARGE SCALE GENOMIC DNA]</scope>
    <source>
        <strain evidence="1 2">FRR 5400</strain>
    </source>
</reference>
<keyword evidence="2" id="KW-1185">Reference proteome</keyword>
<dbReference type="Proteomes" id="UP000541154">
    <property type="component" value="Unassembled WGS sequence"/>
</dbReference>
<organism evidence="1 2">
    <name type="scientific">Petromyces alliaceus</name>
    <name type="common">Aspergillus alliaceus</name>
    <dbReference type="NCBI Taxonomy" id="209559"/>
    <lineage>
        <taxon>Eukaryota</taxon>
        <taxon>Fungi</taxon>
        <taxon>Dikarya</taxon>
        <taxon>Ascomycota</taxon>
        <taxon>Pezizomycotina</taxon>
        <taxon>Eurotiomycetes</taxon>
        <taxon>Eurotiomycetidae</taxon>
        <taxon>Eurotiales</taxon>
        <taxon>Aspergillaceae</taxon>
        <taxon>Aspergillus</taxon>
        <taxon>Aspergillus subgen. Circumdati</taxon>
    </lineage>
</organism>
<gene>
    <name evidence="1" type="ORF">ETB97_002579</name>
</gene>
<comment type="caution">
    <text evidence="1">The sequence shown here is derived from an EMBL/GenBank/DDBJ whole genome shotgun (WGS) entry which is preliminary data.</text>
</comment>
<dbReference type="AlphaFoldDB" id="A0A8H6E5X7"/>
<dbReference type="EMBL" id="SPNV01000157">
    <property type="protein sequence ID" value="KAF5859668.1"/>
    <property type="molecule type" value="Genomic_DNA"/>
</dbReference>
<evidence type="ECO:0000313" key="1">
    <source>
        <dbReference type="EMBL" id="KAF5859668.1"/>
    </source>
</evidence>
<name>A0A8H6E5X7_PETAA</name>
<protein>
    <submittedName>
        <fullName evidence="1">Uncharacterized protein</fullName>
    </submittedName>
</protein>